<gene>
    <name evidence="1" type="ORF">UFOPK3564_01643</name>
</gene>
<name>A0A6J7HLR5_9ZZZZ</name>
<dbReference type="AlphaFoldDB" id="A0A6J7HLR5"/>
<reference evidence="1" key="1">
    <citation type="submission" date="2020-05" db="EMBL/GenBank/DDBJ databases">
        <authorList>
            <person name="Chiriac C."/>
            <person name="Salcher M."/>
            <person name="Ghai R."/>
            <person name="Kavagutti S V."/>
        </authorList>
    </citation>
    <scope>NUCLEOTIDE SEQUENCE</scope>
</reference>
<sequence>MPPSARPAPLQLPPGVTALGPEACAAVAALVSDAERAQSAEVDAALQEGLRVVPRPLRGIARRVLTG</sequence>
<accession>A0A6J7HLR5</accession>
<organism evidence="1">
    <name type="scientific">freshwater metagenome</name>
    <dbReference type="NCBI Taxonomy" id="449393"/>
    <lineage>
        <taxon>unclassified sequences</taxon>
        <taxon>metagenomes</taxon>
        <taxon>ecological metagenomes</taxon>
    </lineage>
</organism>
<evidence type="ECO:0000313" key="1">
    <source>
        <dbReference type="EMBL" id="CAB4917355.1"/>
    </source>
</evidence>
<protein>
    <submittedName>
        <fullName evidence="1">Unannotated protein</fullName>
    </submittedName>
</protein>
<dbReference type="EMBL" id="CAFBMK010000088">
    <property type="protein sequence ID" value="CAB4917355.1"/>
    <property type="molecule type" value="Genomic_DNA"/>
</dbReference>
<proteinExistence type="predicted"/>